<dbReference type="InterPro" id="IPR022644">
    <property type="entry name" value="De-COase2_N"/>
</dbReference>
<dbReference type="PRINTS" id="PR01179">
    <property type="entry name" value="ODADCRBXLASE"/>
</dbReference>
<comment type="pathway">
    <text evidence="5 7">Amino-acid biosynthesis; L-lysine biosynthesis via DAP pathway; L-lysine from DL-2,6-diaminopimelate: step 1/1.</text>
</comment>
<dbReference type="SUPFAM" id="SSF51419">
    <property type="entry name" value="PLP-binding barrel"/>
    <property type="match status" value="1"/>
</dbReference>
<evidence type="ECO:0000259" key="9">
    <source>
        <dbReference type="Pfam" id="PF02784"/>
    </source>
</evidence>
<comment type="cofactor">
    <cofactor evidence="1 5 7">
        <name>pyridoxal 5'-phosphate</name>
        <dbReference type="ChEBI" id="CHEBI:597326"/>
    </cofactor>
</comment>
<dbReference type="InterPro" id="IPR000183">
    <property type="entry name" value="Orn/DAP/Arg_de-COase"/>
</dbReference>
<evidence type="ECO:0000256" key="6">
    <source>
        <dbReference type="NCBIfam" id="TIGR01048"/>
    </source>
</evidence>
<dbReference type="PANTHER" id="PTHR43727">
    <property type="entry name" value="DIAMINOPIMELATE DECARBOXYLASE"/>
    <property type="match status" value="1"/>
</dbReference>
<comment type="subunit">
    <text evidence="5">Homodimer.</text>
</comment>
<dbReference type="Gene3D" id="2.40.37.10">
    <property type="entry name" value="Lyase, Ornithine Decarboxylase, Chain A, domain 1"/>
    <property type="match status" value="1"/>
</dbReference>
<evidence type="ECO:0000256" key="4">
    <source>
        <dbReference type="ARBA" id="ARBA00023239"/>
    </source>
</evidence>
<evidence type="ECO:0000256" key="2">
    <source>
        <dbReference type="ARBA" id="ARBA00022793"/>
    </source>
</evidence>
<feature type="binding site" evidence="5">
    <location>
        <position position="373"/>
    </location>
    <ligand>
        <name>substrate</name>
    </ligand>
</feature>
<dbReference type="InterPro" id="IPR022643">
    <property type="entry name" value="De-COase2_C"/>
</dbReference>
<feature type="binding site" evidence="5">
    <location>
        <position position="345"/>
    </location>
    <ligand>
        <name>substrate</name>
    </ligand>
</feature>
<comment type="similarity">
    <text evidence="5">Belongs to the Orn/Lys/Arg decarboxylase class-II family. LysA subfamily.</text>
</comment>
<reference evidence="11" key="1">
    <citation type="journal article" date="2019" name="Int. J. Syst. Evol. Microbiol.">
        <title>The Global Catalogue of Microorganisms (GCM) 10K type strain sequencing project: providing services to taxonomists for standard genome sequencing and annotation.</title>
        <authorList>
            <consortium name="The Broad Institute Genomics Platform"/>
            <consortium name="The Broad Institute Genome Sequencing Center for Infectious Disease"/>
            <person name="Wu L."/>
            <person name="Ma J."/>
        </authorList>
    </citation>
    <scope>NUCLEOTIDE SEQUENCE [LARGE SCALE GENOMIC DNA]</scope>
    <source>
        <strain evidence="11">CECT 8531</strain>
    </source>
</reference>
<dbReference type="InterPro" id="IPR022653">
    <property type="entry name" value="De-COase2_pyr-phos_BS"/>
</dbReference>
<name>A0ABV8RCY0_9SPHN</name>
<evidence type="ECO:0000256" key="1">
    <source>
        <dbReference type="ARBA" id="ARBA00001933"/>
    </source>
</evidence>
<keyword evidence="2 5" id="KW-0210">Decarboxylase</keyword>
<dbReference type="PANTHER" id="PTHR43727:SF2">
    <property type="entry name" value="GROUP IV DECARBOXYLASE"/>
    <property type="match status" value="1"/>
</dbReference>
<dbReference type="PRINTS" id="PR01181">
    <property type="entry name" value="DAPDCRBXLASE"/>
</dbReference>
<comment type="catalytic activity">
    <reaction evidence="5 7">
        <text>meso-2,6-diaminopimelate + H(+) = L-lysine + CO2</text>
        <dbReference type="Rhea" id="RHEA:15101"/>
        <dbReference type="ChEBI" id="CHEBI:15378"/>
        <dbReference type="ChEBI" id="CHEBI:16526"/>
        <dbReference type="ChEBI" id="CHEBI:32551"/>
        <dbReference type="ChEBI" id="CHEBI:57791"/>
        <dbReference type="EC" id="4.1.1.20"/>
    </reaction>
</comment>
<dbReference type="PROSITE" id="PS00878">
    <property type="entry name" value="ODR_DC_2_1"/>
    <property type="match status" value="1"/>
</dbReference>
<dbReference type="Proteomes" id="UP001595887">
    <property type="component" value="Unassembled WGS sequence"/>
</dbReference>
<dbReference type="CDD" id="cd06828">
    <property type="entry name" value="PLPDE_III_DapDC"/>
    <property type="match status" value="1"/>
</dbReference>
<feature type="binding site" evidence="5">
    <location>
        <position position="315"/>
    </location>
    <ligand>
        <name>substrate</name>
    </ligand>
</feature>
<dbReference type="EMBL" id="JBHSDH010000010">
    <property type="protein sequence ID" value="MFC4291193.1"/>
    <property type="molecule type" value="Genomic_DNA"/>
</dbReference>
<evidence type="ECO:0000256" key="3">
    <source>
        <dbReference type="ARBA" id="ARBA00022898"/>
    </source>
</evidence>
<evidence type="ECO:0000256" key="5">
    <source>
        <dbReference type="HAMAP-Rule" id="MF_02120"/>
    </source>
</evidence>
<dbReference type="SUPFAM" id="SSF50621">
    <property type="entry name" value="Alanine racemase C-terminal domain-like"/>
    <property type="match status" value="1"/>
</dbReference>
<comment type="caution">
    <text evidence="10">The sequence shown here is derived from an EMBL/GenBank/DDBJ whole genome shotgun (WGS) entry which is preliminary data.</text>
</comment>
<proteinExistence type="inferred from homology"/>
<dbReference type="InterPro" id="IPR029066">
    <property type="entry name" value="PLP-binding_barrel"/>
</dbReference>
<dbReference type="Gene3D" id="3.20.20.10">
    <property type="entry name" value="Alanine racemase"/>
    <property type="match status" value="1"/>
</dbReference>
<feature type="domain" description="Orn/DAP/Arg decarboxylase 2 N-terminal" evidence="9">
    <location>
        <begin position="38"/>
        <end position="281"/>
    </location>
</feature>
<keyword evidence="3 5" id="KW-0663">Pyridoxal phosphate</keyword>
<feature type="binding site" evidence="5">
    <location>
        <position position="319"/>
    </location>
    <ligand>
        <name>substrate</name>
    </ligand>
</feature>
<dbReference type="InterPro" id="IPR009006">
    <property type="entry name" value="Ala_racemase/Decarboxylase_C"/>
</dbReference>
<organism evidence="10 11">
    <name type="scientific">Sphingorhabdus arenilitoris</name>
    <dbReference type="NCBI Taxonomy" id="1490041"/>
    <lineage>
        <taxon>Bacteria</taxon>
        <taxon>Pseudomonadati</taxon>
        <taxon>Pseudomonadota</taxon>
        <taxon>Alphaproteobacteria</taxon>
        <taxon>Sphingomonadales</taxon>
        <taxon>Sphingomonadaceae</taxon>
        <taxon>Sphingorhabdus</taxon>
    </lineage>
</organism>
<dbReference type="InterPro" id="IPR002986">
    <property type="entry name" value="DAP_deCOOHase_LysA"/>
</dbReference>
<dbReference type="Pfam" id="PF02784">
    <property type="entry name" value="Orn_Arg_deC_N"/>
    <property type="match status" value="1"/>
</dbReference>
<keyword evidence="5 7" id="KW-0457">Lysine biosynthesis</keyword>
<keyword evidence="5" id="KW-0028">Amino-acid biosynthesis</keyword>
<dbReference type="RefSeq" id="WP_381420784.1">
    <property type="nucleotide sequence ID" value="NZ_JBHSDH010000010.1"/>
</dbReference>
<gene>
    <name evidence="5 10" type="primary">lysA</name>
    <name evidence="10" type="ORF">ACFOWX_02065</name>
</gene>
<feature type="domain" description="Orn/DAP/Arg decarboxylase 2 C-terminal" evidence="8">
    <location>
        <begin position="30"/>
        <end position="371"/>
    </location>
</feature>
<dbReference type="NCBIfam" id="TIGR01048">
    <property type="entry name" value="lysA"/>
    <property type="match status" value="1"/>
</dbReference>
<accession>A0ABV8RCY0</accession>
<evidence type="ECO:0000256" key="7">
    <source>
        <dbReference type="RuleBase" id="RU003738"/>
    </source>
</evidence>
<comment type="function">
    <text evidence="5">Specifically catalyzes the decarboxylation of meso-diaminopimelate (meso-DAP) to L-lysine.</text>
</comment>
<evidence type="ECO:0000313" key="11">
    <source>
        <dbReference type="Proteomes" id="UP001595887"/>
    </source>
</evidence>
<feature type="binding site" evidence="5">
    <location>
        <position position="373"/>
    </location>
    <ligand>
        <name>pyridoxal 5'-phosphate</name>
        <dbReference type="ChEBI" id="CHEBI:597326"/>
    </ligand>
</feature>
<sequence length="420" mass="44655">MDHFELKNGVLHAEDVPLPKIAEAVETPVYVYSRATFVRHARVFKDALSKLDNPHIAFAIKANPNLAVLRILAREGYGADVVSAGELDRALAAGMKAEDIVFSGVGKTMQEMAHALEQGIGQFNVESEEEGIELSTVAKRVGKTAHIALRINPDVDAGTHAKISTGKAENKFGVAFDKAKGIYVRLAALPGLNVRGIALHIGSQLTSLAPLEAAFVKVGTLIADIRSSGAALTHVDLGGGLGVTYSGDDNPPSPADYGDMVARVTRDWGVRLMFEPGRVIAGNAGILVTQVIRVKPGGGNVPFVVVDAAMNDLARPAMYDAYHEFVAVEPNGQRMTAHIVGPVCETGDTFAMHRETDEFVAGDLAIFRTAGAYGATMASTYNSRGLVPEVLVDGDRFAVVAERIKPATILAAEHVPDWLD</sequence>
<keyword evidence="11" id="KW-1185">Reference proteome</keyword>
<keyword evidence="4 5" id="KW-0456">Lyase</keyword>
<feature type="modified residue" description="N6-(pyridoxal phosphate)lysine" evidence="5">
    <location>
        <position position="61"/>
    </location>
</feature>
<protein>
    <recommendedName>
        <fullName evidence="5 6">Diaminopimelate decarboxylase</fullName>
        <shortName evidence="5">DAP decarboxylase</shortName>
        <shortName evidence="5">DAPDC</shortName>
        <ecNumber evidence="5 6">4.1.1.20</ecNumber>
    </recommendedName>
</protein>
<dbReference type="EC" id="4.1.1.20" evidence="5 6"/>
<evidence type="ECO:0000259" key="8">
    <source>
        <dbReference type="Pfam" id="PF00278"/>
    </source>
</evidence>
<feature type="binding site" evidence="5">
    <location>
        <begin position="275"/>
        <end position="278"/>
    </location>
    <ligand>
        <name>pyridoxal 5'-phosphate</name>
        <dbReference type="ChEBI" id="CHEBI:597326"/>
    </ligand>
</feature>
<dbReference type="HAMAP" id="MF_02120">
    <property type="entry name" value="LysA"/>
    <property type="match status" value="1"/>
</dbReference>
<dbReference type="Pfam" id="PF00278">
    <property type="entry name" value="Orn_DAP_Arg_deC"/>
    <property type="match status" value="1"/>
</dbReference>
<feature type="binding site" evidence="5">
    <location>
        <position position="240"/>
    </location>
    <ligand>
        <name>pyridoxal 5'-phosphate</name>
        <dbReference type="ChEBI" id="CHEBI:597326"/>
    </ligand>
</feature>
<feature type="binding site" evidence="5">
    <location>
        <position position="278"/>
    </location>
    <ligand>
        <name>substrate</name>
    </ligand>
</feature>
<evidence type="ECO:0000313" key="10">
    <source>
        <dbReference type="EMBL" id="MFC4291193.1"/>
    </source>
</evidence>
<dbReference type="GO" id="GO:0008836">
    <property type="term" value="F:diaminopimelate decarboxylase activity"/>
    <property type="evidence" value="ECO:0007669"/>
    <property type="project" value="UniProtKB-EC"/>
</dbReference>